<reference evidence="3" key="1">
    <citation type="submission" date="2017-02" db="UniProtKB">
        <authorList>
            <consortium name="WormBaseParasite"/>
        </authorList>
    </citation>
    <scope>IDENTIFICATION</scope>
</reference>
<feature type="region of interest" description="Disordered" evidence="1">
    <location>
        <begin position="1"/>
        <end position="116"/>
    </location>
</feature>
<evidence type="ECO:0000256" key="1">
    <source>
        <dbReference type="SAM" id="MobiDB-lite"/>
    </source>
</evidence>
<evidence type="ECO:0000313" key="2">
    <source>
        <dbReference type="Proteomes" id="UP000036681"/>
    </source>
</evidence>
<feature type="compositionally biased region" description="Low complexity" evidence="1">
    <location>
        <begin position="55"/>
        <end position="72"/>
    </location>
</feature>
<feature type="compositionally biased region" description="Basic and acidic residues" evidence="1">
    <location>
        <begin position="1"/>
        <end position="11"/>
    </location>
</feature>
<name>A0A0M3IF48_ASCLU</name>
<proteinExistence type="predicted"/>
<evidence type="ECO:0000313" key="3">
    <source>
        <dbReference type="WBParaSite" id="ALUE_0001680301-mRNA-1"/>
    </source>
</evidence>
<keyword evidence="2" id="KW-1185">Reference proteome</keyword>
<accession>A0A0M3IF48</accession>
<dbReference type="AlphaFoldDB" id="A0A0M3IF48"/>
<feature type="compositionally biased region" description="Low complexity" evidence="1">
    <location>
        <begin position="25"/>
        <end position="46"/>
    </location>
</feature>
<sequence length="131" mass="13555">ITGEFLSERGSHRAQRPQSWASTVSNESTASARSSSGETTTSAESSLIDPNGNQSLMCSSSPVSSLPIMPSPESCIEARQPSDCDNNVTPSADVPKSRSASSTEEPLDASATPPLNTIVESASQSELLAAI</sequence>
<dbReference type="Proteomes" id="UP000036681">
    <property type="component" value="Unplaced"/>
</dbReference>
<dbReference type="WBParaSite" id="ALUE_0001680301-mRNA-1">
    <property type="protein sequence ID" value="ALUE_0001680301-mRNA-1"/>
    <property type="gene ID" value="ALUE_0001680301"/>
</dbReference>
<organism evidence="2 3">
    <name type="scientific">Ascaris lumbricoides</name>
    <name type="common">Giant roundworm</name>
    <dbReference type="NCBI Taxonomy" id="6252"/>
    <lineage>
        <taxon>Eukaryota</taxon>
        <taxon>Metazoa</taxon>
        <taxon>Ecdysozoa</taxon>
        <taxon>Nematoda</taxon>
        <taxon>Chromadorea</taxon>
        <taxon>Rhabditida</taxon>
        <taxon>Spirurina</taxon>
        <taxon>Ascaridomorpha</taxon>
        <taxon>Ascaridoidea</taxon>
        <taxon>Ascarididae</taxon>
        <taxon>Ascaris</taxon>
    </lineage>
</organism>
<protein>
    <submittedName>
        <fullName evidence="3">Pecanex-like protein</fullName>
    </submittedName>
</protein>